<gene>
    <name evidence="2" type="ORF">RMSM_01101</name>
</gene>
<name>M5S2W7_9BACT</name>
<evidence type="ECO:0000313" key="3">
    <source>
        <dbReference type="Proteomes" id="UP000011991"/>
    </source>
</evidence>
<keyword evidence="1" id="KW-0472">Membrane</keyword>
<keyword evidence="3" id="KW-1185">Reference proteome</keyword>
<evidence type="ECO:0000313" key="2">
    <source>
        <dbReference type="EMBL" id="EMI21982.1"/>
    </source>
</evidence>
<protein>
    <submittedName>
        <fullName evidence="2">Uncharacterized protein</fullName>
    </submittedName>
</protein>
<reference evidence="2 3" key="1">
    <citation type="journal article" date="2013" name="Mar. Genomics">
        <title>Expression of sulfatases in Rhodopirellula baltica and the diversity of sulfatases in the genus Rhodopirellula.</title>
        <authorList>
            <person name="Wegner C.E."/>
            <person name="Richter-Heitmann T."/>
            <person name="Klindworth A."/>
            <person name="Klockow C."/>
            <person name="Richter M."/>
            <person name="Achstetter T."/>
            <person name="Glockner F.O."/>
            <person name="Harder J."/>
        </authorList>
    </citation>
    <scope>NUCLEOTIDE SEQUENCE [LARGE SCALE GENOMIC DNA]</scope>
    <source>
        <strain evidence="2 3">SM1</strain>
    </source>
</reference>
<evidence type="ECO:0000256" key="1">
    <source>
        <dbReference type="SAM" id="Phobius"/>
    </source>
</evidence>
<organism evidence="2 3">
    <name type="scientific">Rhodopirellula maiorica SM1</name>
    <dbReference type="NCBI Taxonomy" id="1265738"/>
    <lineage>
        <taxon>Bacteria</taxon>
        <taxon>Pseudomonadati</taxon>
        <taxon>Planctomycetota</taxon>
        <taxon>Planctomycetia</taxon>
        <taxon>Pirellulales</taxon>
        <taxon>Pirellulaceae</taxon>
        <taxon>Novipirellula</taxon>
    </lineage>
</organism>
<dbReference type="AlphaFoldDB" id="M5S2W7"/>
<dbReference type="PATRIC" id="fig|1265738.3.peg.1098"/>
<feature type="transmembrane region" description="Helical" evidence="1">
    <location>
        <begin position="114"/>
        <end position="141"/>
    </location>
</feature>
<dbReference type="EMBL" id="ANOG01000166">
    <property type="protein sequence ID" value="EMI21982.1"/>
    <property type="molecule type" value="Genomic_DNA"/>
</dbReference>
<keyword evidence="1" id="KW-1133">Transmembrane helix</keyword>
<proteinExistence type="predicted"/>
<comment type="caution">
    <text evidence="2">The sequence shown here is derived from an EMBL/GenBank/DDBJ whole genome shotgun (WGS) entry which is preliminary data.</text>
</comment>
<sequence>MSSQIVNCSCGQKLRVALADTNNAFQCPRCNTLLRLTKPAPAPERMPAKLAQSKAPSNIAEARETNIFNAGTLPESFGGSSPAPGFDGRLPPTYQSHVYHSHPSARRTKSNRGLVIGLVAAGGVLAVASLSLMVVSFMYAIESHEHQQARYHDPHDALAVGKLNVDVMDFMVPIRAAELSRKMLISAVEHPEWLEQVSSRSVGETIAYDSRMGISEAEYEEYLEVSKQLSVQKAGDTELTITRPEPELYVLDGGVVNGQHAVVAGRHVIANLSGIEIDLANNIVRAPFGTLTGYSEKHISSESPLGAWDGAVWFTQGSGRTDAIASLTVGKLRRSRRSFIYLDVSRLSGGSNMWIDLLVMYDLPDDRAAQQ</sequence>
<accession>M5S2W7</accession>
<dbReference type="Proteomes" id="UP000011991">
    <property type="component" value="Unassembled WGS sequence"/>
</dbReference>
<keyword evidence="1" id="KW-0812">Transmembrane</keyword>